<accession>A0A6G9CR57</accession>
<evidence type="ECO:0000313" key="5">
    <source>
        <dbReference type="Proteomes" id="UP000502345"/>
    </source>
</evidence>
<comment type="similarity">
    <text evidence="1">Belongs to the Rv1128c/1148c/1588c/1702c/1945/3466 family.</text>
</comment>
<dbReference type="AlphaFoldDB" id="A0A6G9CR57"/>
<organism evidence="4 5">
    <name type="scientific">Rhodococcus erythropolis</name>
    <name type="common">Arthrobacter picolinophilus</name>
    <dbReference type="NCBI Taxonomy" id="1833"/>
    <lineage>
        <taxon>Bacteria</taxon>
        <taxon>Bacillati</taxon>
        <taxon>Actinomycetota</taxon>
        <taxon>Actinomycetes</taxon>
        <taxon>Mycobacteriales</taxon>
        <taxon>Nocardiaceae</taxon>
        <taxon>Rhodococcus</taxon>
        <taxon>Rhodococcus erythropolis group</taxon>
    </lineage>
</organism>
<evidence type="ECO:0000259" key="3">
    <source>
        <dbReference type="SMART" id="SM00507"/>
    </source>
</evidence>
<dbReference type="InterPro" id="IPR002711">
    <property type="entry name" value="HNH"/>
</dbReference>
<feature type="region of interest" description="Disordered" evidence="2">
    <location>
        <begin position="414"/>
        <end position="444"/>
    </location>
</feature>
<evidence type="ECO:0000256" key="2">
    <source>
        <dbReference type="SAM" id="MobiDB-lite"/>
    </source>
</evidence>
<sequence>MSVLLSDVVSGSAVGLRGRLWQLSAAELRAAAVEASAEILRLEAVRVAVVDELSLRPDDQVIASRGTGAWLAANTMLQVRDGKKIAALGAALRPFPAVAARFDGGDCSFDHAVLIVAFCESPPKGMPEEALPRCIDLLLAAASGVEATTTKVRNVIATLERLFESDEIPPAEDNDRNELRIASTLNGRVVVRGDFDALTGEMLLSALSSLTMPTPAPDGTPDARSAAKRTADGFTELIRRYLDCAKTGTDGGQRPHVNVHINARDLAEHRDCAATPTDGGGVAVSDLDVGHMPWLGPLSVSQTRLLGCDCFLSTVLLDDHGAPLDAKPGKRLVTAEQRVALIARDRGCAFPGCTCVPAWTDAHHIRHWANGGPTVMNNLVLLCRSHHRLMHRKSGFVGKWAIRIGVDNKPWFIPPPSIDPDSNRGRRTPPSKPEGSNLFGDNKNDQLRIGMDPMRGWSVVLGENASEDALRAPEIRDGNPDTLEKCSYQR</sequence>
<dbReference type="GO" id="GO:0003676">
    <property type="term" value="F:nucleic acid binding"/>
    <property type="evidence" value="ECO:0007669"/>
    <property type="project" value="InterPro"/>
</dbReference>
<dbReference type="EMBL" id="CP050124">
    <property type="protein sequence ID" value="QIP39525.1"/>
    <property type="molecule type" value="Genomic_DNA"/>
</dbReference>
<keyword evidence="4" id="KW-0540">Nuclease</keyword>
<dbReference type="GO" id="GO:0008270">
    <property type="term" value="F:zinc ion binding"/>
    <property type="evidence" value="ECO:0007669"/>
    <property type="project" value="InterPro"/>
</dbReference>
<gene>
    <name evidence="4" type="ORF">G9444_2281</name>
</gene>
<dbReference type="GO" id="GO:0004519">
    <property type="term" value="F:endonuclease activity"/>
    <property type="evidence" value="ECO:0007669"/>
    <property type="project" value="UniProtKB-KW"/>
</dbReference>
<dbReference type="InterPro" id="IPR003615">
    <property type="entry name" value="HNH_nuc"/>
</dbReference>
<dbReference type="Pfam" id="PF02720">
    <property type="entry name" value="DUF222"/>
    <property type="match status" value="1"/>
</dbReference>
<dbReference type="CDD" id="cd00085">
    <property type="entry name" value="HNHc"/>
    <property type="match status" value="1"/>
</dbReference>
<feature type="domain" description="HNH nuclease" evidence="3">
    <location>
        <begin position="336"/>
        <end position="388"/>
    </location>
</feature>
<dbReference type="Pfam" id="PF01844">
    <property type="entry name" value="HNH"/>
    <property type="match status" value="1"/>
</dbReference>
<evidence type="ECO:0000256" key="1">
    <source>
        <dbReference type="ARBA" id="ARBA00023450"/>
    </source>
</evidence>
<reference evidence="4 5" key="1">
    <citation type="submission" date="2020-03" db="EMBL/GenBank/DDBJ databases">
        <title>Screen low temperature-resistant strains for efficient degradation of petroleum hydrocarbons under the low temperature.</title>
        <authorList>
            <person name="Wang Y."/>
            <person name="Chen J."/>
        </authorList>
    </citation>
    <scope>NUCLEOTIDE SEQUENCE [LARGE SCALE GENOMIC DNA]</scope>
    <source>
        <strain evidence="4 5">KB1</strain>
    </source>
</reference>
<dbReference type="SMART" id="SM00507">
    <property type="entry name" value="HNHc"/>
    <property type="match status" value="1"/>
</dbReference>
<dbReference type="InterPro" id="IPR003870">
    <property type="entry name" value="DUF222"/>
</dbReference>
<feature type="region of interest" description="Disordered" evidence="2">
    <location>
        <begin position="471"/>
        <end position="490"/>
    </location>
</feature>
<keyword evidence="4" id="KW-0378">Hydrolase</keyword>
<evidence type="ECO:0000313" key="4">
    <source>
        <dbReference type="EMBL" id="QIP39525.1"/>
    </source>
</evidence>
<name>A0A6G9CR57_RHOER</name>
<dbReference type="Gene3D" id="1.10.30.50">
    <property type="match status" value="1"/>
</dbReference>
<feature type="compositionally biased region" description="Basic and acidic residues" evidence="2">
    <location>
        <begin position="471"/>
        <end position="484"/>
    </location>
</feature>
<protein>
    <submittedName>
        <fullName evidence="4">HNH endonuclease</fullName>
    </submittedName>
</protein>
<proteinExistence type="inferred from homology"/>
<dbReference type="Proteomes" id="UP000502345">
    <property type="component" value="Chromosome"/>
</dbReference>
<keyword evidence="4" id="KW-0255">Endonuclease</keyword>